<dbReference type="InterPro" id="IPR007260">
    <property type="entry name" value="NanE"/>
</dbReference>
<evidence type="ECO:0000256" key="6">
    <source>
        <dbReference type="HAMAP-Rule" id="MF_01235"/>
    </source>
</evidence>
<dbReference type="UniPathway" id="UPA00629">
    <property type="reaction ID" value="UER00682"/>
</dbReference>
<dbReference type="GO" id="GO:0019262">
    <property type="term" value="P:N-acetylneuraminate catabolic process"/>
    <property type="evidence" value="ECO:0007669"/>
    <property type="project" value="UniProtKB-UniRule"/>
</dbReference>
<dbReference type="RefSeq" id="WP_142812265.1">
    <property type="nucleotide sequence ID" value="NZ_CP036282.1"/>
</dbReference>
<dbReference type="AlphaFoldDB" id="A0A515ER41"/>
<dbReference type="Pfam" id="PF04131">
    <property type="entry name" value="NanE"/>
    <property type="match status" value="1"/>
</dbReference>
<keyword evidence="5 6" id="KW-0119">Carbohydrate metabolism</keyword>
<dbReference type="PANTHER" id="PTHR36204:SF1">
    <property type="entry name" value="N-ACETYLMANNOSAMINE-6-PHOSPHATE 2-EPIMERASE-RELATED"/>
    <property type="match status" value="1"/>
</dbReference>
<comment type="pathway">
    <text evidence="3 6">Amino-sugar metabolism; N-acetylneuraminate degradation; D-fructose 6-phosphate from N-acetylneuraminate: step 3/5.</text>
</comment>
<evidence type="ECO:0000256" key="1">
    <source>
        <dbReference type="ARBA" id="ARBA00000056"/>
    </source>
</evidence>
<dbReference type="GO" id="GO:0047465">
    <property type="term" value="F:N-acylglucosamine-6-phosphate 2-epimerase activity"/>
    <property type="evidence" value="ECO:0007669"/>
    <property type="project" value="UniProtKB-EC"/>
</dbReference>
<dbReference type="PANTHER" id="PTHR36204">
    <property type="entry name" value="N-ACETYLMANNOSAMINE-6-PHOSPHATE 2-EPIMERASE-RELATED"/>
    <property type="match status" value="1"/>
</dbReference>
<dbReference type="GO" id="GO:0005829">
    <property type="term" value="C:cytosol"/>
    <property type="evidence" value="ECO:0007669"/>
    <property type="project" value="TreeGrafter"/>
</dbReference>
<dbReference type="InterPro" id="IPR011060">
    <property type="entry name" value="RibuloseP-bd_barrel"/>
</dbReference>
<protein>
    <recommendedName>
        <fullName evidence="6">Putative N-acetylmannosamine-6-phosphate 2-epimerase</fullName>
        <ecNumber evidence="6">5.1.3.9</ecNumber>
    </recommendedName>
    <alternativeName>
        <fullName evidence="6">ManNAc-6-P epimerase</fullName>
    </alternativeName>
</protein>
<gene>
    <name evidence="6" type="primary">nanE</name>
    <name evidence="7" type="ORF">EXZ61_13520</name>
</gene>
<comment type="similarity">
    <text evidence="6">Belongs to the NanE family.</text>
</comment>
<evidence type="ECO:0000256" key="2">
    <source>
        <dbReference type="ARBA" id="ARBA00002147"/>
    </source>
</evidence>
<comment type="function">
    <text evidence="2 6">Converts N-acetylmannosamine-6-phosphate (ManNAc-6-P) to N-acetylglucosamine-6-phosphate (GlcNAc-6-P).</text>
</comment>
<reference evidence="8" key="2">
    <citation type="journal article" date="2020" name="Int. J. Syst. Evol. Microbiol.">
        <title>Genomic insights into a novel species Rhodoferax aquaticus sp. nov., isolated from freshwater.</title>
        <authorList>
            <person name="Li T."/>
            <person name="Zhuo Y."/>
            <person name="Jin C.Z."/>
            <person name="Wu X."/>
            <person name="Ko S.R."/>
            <person name="Jin F.J."/>
            <person name="Ahn C.Y."/>
            <person name="Oh H.M."/>
            <person name="Lee H.G."/>
            <person name="Jin L."/>
        </authorList>
    </citation>
    <scope>NUCLEOTIDE SEQUENCE [LARGE SCALE GENOMIC DNA]</scope>
    <source>
        <strain evidence="8">Gr-4</strain>
    </source>
</reference>
<dbReference type="EMBL" id="CP036282">
    <property type="protein sequence ID" value="QDL55105.1"/>
    <property type="molecule type" value="Genomic_DNA"/>
</dbReference>
<dbReference type="NCBIfam" id="NF002231">
    <property type="entry name" value="PRK01130.1"/>
    <property type="match status" value="1"/>
</dbReference>
<dbReference type="SUPFAM" id="SSF51366">
    <property type="entry name" value="Ribulose-phoshate binding barrel"/>
    <property type="match status" value="1"/>
</dbReference>
<reference evidence="8" key="1">
    <citation type="submission" date="2019-02" db="EMBL/GenBank/DDBJ databases">
        <title>Complete genome sequence of Rhodoferax sp. Gr-4.</title>
        <authorList>
            <person name="Jin L."/>
        </authorList>
    </citation>
    <scope>NUCLEOTIDE SEQUENCE [LARGE SCALE GENOMIC DNA]</scope>
    <source>
        <strain evidence="8">Gr-4</strain>
    </source>
</reference>
<evidence type="ECO:0000256" key="3">
    <source>
        <dbReference type="ARBA" id="ARBA00005081"/>
    </source>
</evidence>
<dbReference type="HAMAP" id="MF_01235">
    <property type="entry name" value="ManNAc6P_epimer"/>
    <property type="match status" value="1"/>
</dbReference>
<evidence type="ECO:0000313" key="8">
    <source>
        <dbReference type="Proteomes" id="UP000317365"/>
    </source>
</evidence>
<dbReference type="EC" id="5.1.3.9" evidence="6"/>
<evidence type="ECO:0000256" key="5">
    <source>
        <dbReference type="ARBA" id="ARBA00023277"/>
    </source>
</evidence>
<name>A0A515ER41_9BURK</name>
<dbReference type="KEGG" id="rhg:EXZ61_13520"/>
<sequence>MMLNSTVLKQIESGLVVSCQSLPGSAMDRTDIVVAMAQAAVAGGACALRVEGVDNVRAVTAVVTVPVIGIVKRDLTDSPVRITPWIQDVLDLGGAGAAIIAFDATLRTRPESCSRLLGACRTAGCIAMADCATEADAVSAWSLGCDLIGTTLSGYTAETATDSDNPDFALIARLAKLGCRVVAEGRIRTPQQAALAMRQGAFCVTVGSAITRIEHITEWFTHAISKEHL</sequence>
<accession>A0A515ER41</accession>
<dbReference type="Gene3D" id="3.20.20.70">
    <property type="entry name" value="Aldolase class I"/>
    <property type="match status" value="1"/>
</dbReference>
<keyword evidence="8" id="KW-1185">Reference proteome</keyword>
<dbReference type="InterPro" id="IPR013785">
    <property type="entry name" value="Aldolase_TIM"/>
</dbReference>
<evidence type="ECO:0000313" key="7">
    <source>
        <dbReference type="EMBL" id="QDL55105.1"/>
    </source>
</evidence>
<dbReference type="GO" id="GO:0005975">
    <property type="term" value="P:carbohydrate metabolic process"/>
    <property type="evidence" value="ECO:0007669"/>
    <property type="project" value="UniProtKB-UniRule"/>
</dbReference>
<dbReference type="FunFam" id="3.20.20.70:FF:000035">
    <property type="entry name" value="Putative N-acetylmannosamine-6-phosphate 2-epimerase"/>
    <property type="match status" value="1"/>
</dbReference>
<comment type="catalytic activity">
    <reaction evidence="1 6">
        <text>an N-acyl-D-glucosamine 6-phosphate = an N-acyl-D-mannosamine 6-phosphate</text>
        <dbReference type="Rhea" id="RHEA:23932"/>
        <dbReference type="ChEBI" id="CHEBI:57599"/>
        <dbReference type="ChEBI" id="CHEBI:57666"/>
        <dbReference type="EC" id="5.1.3.9"/>
    </reaction>
</comment>
<keyword evidence="4 6" id="KW-0413">Isomerase</keyword>
<dbReference type="GO" id="GO:0006053">
    <property type="term" value="P:N-acetylmannosamine catabolic process"/>
    <property type="evidence" value="ECO:0007669"/>
    <property type="project" value="TreeGrafter"/>
</dbReference>
<proteinExistence type="inferred from homology"/>
<organism evidence="7 8">
    <name type="scientific">Rhodoferax aquaticus</name>
    <dbReference type="NCBI Taxonomy" id="2527691"/>
    <lineage>
        <taxon>Bacteria</taxon>
        <taxon>Pseudomonadati</taxon>
        <taxon>Pseudomonadota</taxon>
        <taxon>Betaproteobacteria</taxon>
        <taxon>Burkholderiales</taxon>
        <taxon>Comamonadaceae</taxon>
        <taxon>Rhodoferax</taxon>
    </lineage>
</organism>
<evidence type="ECO:0000256" key="4">
    <source>
        <dbReference type="ARBA" id="ARBA00023235"/>
    </source>
</evidence>
<dbReference type="Proteomes" id="UP000317365">
    <property type="component" value="Chromosome"/>
</dbReference>